<proteinExistence type="predicted"/>
<dbReference type="Pfam" id="PF05050">
    <property type="entry name" value="Methyltransf_21"/>
    <property type="match status" value="1"/>
</dbReference>
<dbReference type="InterPro" id="IPR006342">
    <property type="entry name" value="FkbM_mtfrase"/>
</dbReference>
<feature type="domain" description="Methyltransferase FkbM" evidence="1">
    <location>
        <begin position="77"/>
        <end position="221"/>
    </location>
</feature>
<dbReference type="PANTHER" id="PTHR34203">
    <property type="entry name" value="METHYLTRANSFERASE, FKBM FAMILY PROTEIN"/>
    <property type="match status" value="1"/>
</dbReference>
<dbReference type="GO" id="GO:0008168">
    <property type="term" value="F:methyltransferase activity"/>
    <property type="evidence" value="ECO:0007669"/>
    <property type="project" value="UniProtKB-KW"/>
</dbReference>
<protein>
    <submittedName>
        <fullName evidence="2">Methyltransferase, fkbm family domain protein</fullName>
    </submittedName>
</protein>
<evidence type="ECO:0000259" key="1">
    <source>
        <dbReference type="Pfam" id="PF05050"/>
    </source>
</evidence>
<gene>
    <name evidence="2" type="ORF">ASZ90_008031</name>
</gene>
<sequence length="257" mass="29394">MIRSIRMYLRTVGFSGLLYAIKGKVMKSTVFFKLNRQDCTHPFRLRIPSSDVPTYKQVFINQEYNFLVETQPKTIVDAGANIGLASIYFANKYPGAKIIAIEPEQSNFELLKDNIAPYLNIIPVQAALWHKNEEINLIDPGLGKWGFMTEMKDSSENLPGDSFHTVAAMTIDKIMKDYNLEKIDILKIDIEGAEREVFSNTSSWIEKVDSIIIELHERMKAGCNRSFYCGSNGFDNEWTHGENVYLSRKNCLTRRST</sequence>
<dbReference type="EMBL" id="LNQE01000979">
    <property type="protein sequence ID" value="KUG22195.1"/>
    <property type="molecule type" value="Genomic_DNA"/>
</dbReference>
<dbReference type="GO" id="GO:0032259">
    <property type="term" value="P:methylation"/>
    <property type="evidence" value="ECO:0007669"/>
    <property type="project" value="UniProtKB-KW"/>
</dbReference>
<keyword evidence="2" id="KW-0808">Transferase</keyword>
<dbReference type="InterPro" id="IPR029063">
    <property type="entry name" value="SAM-dependent_MTases_sf"/>
</dbReference>
<dbReference type="Gene3D" id="3.40.50.150">
    <property type="entry name" value="Vaccinia Virus protein VP39"/>
    <property type="match status" value="1"/>
</dbReference>
<dbReference type="SUPFAM" id="SSF53335">
    <property type="entry name" value="S-adenosyl-L-methionine-dependent methyltransferases"/>
    <property type="match status" value="1"/>
</dbReference>
<organism evidence="2">
    <name type="scientific">hydrocarbon metagenome</name>
    <dbReference type="NCBI Taxonomy" id="938273"/>
    <lineage>
        <taxon>unclassified sequences</taxon>
        <taxon>metagenomes</taxon>
        <taxon>ecological metagenomes</taxon>
    </lineage>
</organism>
<dbReference type="PANTHER" id="PTHR34203:SF15">
    <property type="entry name" value="SLL1173 PROTEIN"/>
    <property type="match status" value="1"/>
</dbReference>
<reference evidence="2" key="1">
    <citation type="journal article" date="2015" name="Proc. Natl. Acad. Sci. U.S.A.">
        <title>Networks of energetic and metabolic interactions define dynamics in microbial communities.</title>
        <authorList>
            <person name="Embree M."/>
            <person name="Liu J.K."/>
            <person name="Al-Bassam M.M."/>
            <person name="Zengler K."/>
        </authorList>
    </citation>
    <scope>NUCLEOTIDE SEQUENCE</scope>
</reference>
<accession>A0A0W8FPG3</accession>
<dbReference type="NCBIfam" id="TIGR01444">
    <property type="entry name" value="fkbM_fam"/>
    <property type="match status" value="1"/>
</dbReference>
<keyword evidence="2" id="KW-0489">Methyltransferase</keyword>
<name>A0A0W8FPG3_9ZZZZ</name>
<comment type="caution">
    <text evidence="2">The sequence shown here is derived from an EMBL/GenBank/DDBJ whole genome shotgun (WGS) entry which is preliminary data.</text>
</comment>
<evidence type="ECO:0000313" key="2">
    <source>
        <dbReference type="EMBL" id="KUG22195.1"/>
    </source>
</evidence>
<dbReference type="AlphaFoldDB" id="A0A0W8FPG3"/>
<dbReference type="InterPro" id="IPR052514">
    <property type="entry name" value="SAM-dependent_MTase"/>
</dbReference>